<dbReference type="EMBL" id="LIAE01006700">
    <property type="protein sequence ID" value="PAV86151.1"/>
    <property type="molecule type" value="Genomic_DNA"/>
</dbReference>
<gene>
    <name evidence="8" type="ORF">WR25_24453</name>
</gene>
<dbReference type="GO" id="GO:0030145">
    <property type="term" value="F:manganese ion binding"/>
    <property type="evidence" value="ECO:0007669"/>
    <property type="project" value="InterPro"/>
</dbReference>
<sequence>MKLPILLIFLITITKSWGSFERFLTKNQSHPLNYIFSGMSFRQFLSTNLVRATSISDAAFDGVILVASGREMLSEFKPINNLTSVVQNFLEVHKGALNLASLVQVDPAIIPSGRLILSGTGPVTRDYDDVRRFQKAGKEGAKLALKVGLRSPLLVTLPHPRFPNAELVSALGALTPIYTPLNVREATNKTKFEQMGILQLNENSKYSLVDLVAALDASFTVSRDIGDQGPERMTPPRVAEYVKHAFDNSIIKVQVEDNQQVIEKEYPLMAAVNRAANTIERHQARLIRLEYSGEGEAQETLFLIGKGVTLDTGGCDLKISGHMHGMCRDKYGSAVVAGFFKALEILKPKGVKVIGYMCMVRNSIGENAYTTDEVLMSRSGKRIHIYNTDAEGRLTMLDPLTQAKEEALNAKNPHVFTLATLTGHEVLSYGYYAAIMDNGPAKKSGWSRRIQEIGDEFGQPIEISRLHPEDFAFMEAECEQADLRQGNTKPSTQTLRGHQAPGAFLMMGSRIDEHGNDSPHPLKFSHMDLGSCQGDHPDTSFPNPLLTLVAGMCNRPQILETQLARKLSELNQASNQLAMDKAKLQENLRNVRNSIEEEFSRIIEMVREKERQLLNEADILAVEKENILEKQQLEVYQATETCQHIMSSLYLCEDVTNSGFDFLDKVSEIDLSPKAQGNIELELNLDRLYEDVSNLGSVTWVKEKSTKSILSDDTGLDLDLDDFSREFEIVKVQII</sequence>
<dbReference type="Proteomes" id="UP000218231">
    <property type="component" value="Unassembled WGS sequence"/>
</dbReference>
<evidence type="ECO:0000256" key="3">
    <source>
        <dbReference type="ARBA" id="ARBA00022670"/>
    </source>
</evidence>
<evidence type="ECO:0000313" key="8">
    <source>
        <dbReference type="EMBL" id="PAV86151.1"/>
    </source>
</evidence>
<feature type="domain" description="Cytosol aminopeptidase" evidence="7">
    <location>
        <begin position="387"/>
        <end position="394"/>
    </location>
</feature>
<evidence type="ECO:0000256" key="4">
    <source>
        <dbReference type="ARBA" id="ARBA00022801"/>
    </source>
</evidence>
<protein>
    <recommendedName>
        <fullName evidence="7">Cytosol aminopeptidase domain-containing protein</fullName>
    </recommendedName>
</protein>
<dbReference type="PRINTS" id="PR00481">
    <property type="entry name" value="LAMNOPPTDASE"/>
</dbReference>
<proteinExistence type="inferred from homology"/>
<comment type="similarity">
    <text evidence="1">Belongs to the peptidase M17 family.</text>
</comment>
<dbReference type="Pfam" id="PF00883">
    <property type="entry name" value="Peptidase_M17"/>
    <property type="match status" value="1"/>
</dbReference>
<keyword evidence="6" id="KW-0732">Signal</keyword>
<keyword evidence="5" id="KW-0175">Coiled coil</keyword>
<dbReference type="OrthoDB" id="10041421at2759"/>
<dbReference type="PANTHER" id="PTHR11963">
    <property type="entry name" value="LEUCINE AMINOPEPTIDASE-RELATED"/>
    <property type="match status" value="1"/>
</dbReference>
<evidence type="ECO:0000256" key="5">
    <source>
        <dbReference type="SAM" id="Coils"/>
    </source>
</evidence>
<dbReference type="AlphaFoldDB" id="A0A2A2LIW3"/>
<feature type="signal peptide" evidence="6">
    <location>
        <begin position="1"/>
        <end position="18"/>
    </location>
</feature>
<dbReference type="STRING" id="2018661.A0A2A2LIW3"/>
<evidence type="ECO:0000259" key="7">
    <source>
        <dbReference type="PROSITE" id="PS00631"/>
    </source>
</evidence>
<dbReference type="PROSITE" id="PS00631">
    <property type="entry name" value="CYTOSOL_AP"/>
    <property type="match status" value="1"/>
</dbReference>
<comment type="caution">
    <text evidence="8">The sequence shown here is derived from an EMBL/GenBank/DDBJ whole genome shotgun (WGS) entry which is preliminary data.</text>
</comment>
<feature type="coiled-coil region" evidence="5">
    <location>
        <begin position="567"/>
        <end position="612"/>
    </location>
</feature>
<dbReference type="InterPro" id="IPR000819">
    <property type="entry name" value="Peptidase_M17_C"/>
</dbReference>
<accession>A0A2A2LIW3</accession>
<evidence type="ECO:0000313" key="9">
    <source>
        <dbReference type="Proteomes" id="UP000218231"/>
    </source>
</evidence>
<dbReference type="InterPro" id="IPR011356">
    <property type="entry name" value="Leucine_aapep/pepB"/>
</dbReference>
<evidence type="ECO:0000256" key="6">
    <source>
        <dbReference type="SAM" id="SignalP"/>
    </source>
</evidence>
<dbReference type="GO" id="GO:0070006">
    <property type="term" value="F:metalloaminopeptidase activity"/>
    <property type="evidence" value="ECO:0007669"/>
    <property type="project" value="InterPro"/>
</dbReference>
<organism evidence="8 9">
    <name type="scientific">Diploscapter pachys</name>
    <dbReference type="NCBI Taxonomy" id="2018661"/>
    <lineage>
        <taxon>Eukaryota</taxon>
        <taxon>Metazoa</taxon>
        <taxon>Ecdysozoa</taxon>
        <taxon>Nematoda</taxon>
        <taxon>Chromadorea</taxon>
        <taxon>Rhabditida</taxon>
        <taxon>Rhabditina</taxon>
        <taxon>Rhabditomorpha</taxon>
        <taxon>Rhabditoidea</taxon>
        <taxon>Rhabditidae</taxon>
        <taxon>Diploscapter</taxon>
    </lineage>
</organism>
<keyword evidence="9" id="KW-1185">Reference proteome</keyword>
<evidence type="ECO:0000256" key="1">
    <source>
        <dbReference type="ARBA" id="ARBA00009528"/>
    </source>
</evidence>
<dbReference type="GO" id="GO:0005737">
    <property type="term" value="C:cytoplasm"/>
    <property type="evidence" value="ECO:0007669"/>
    <property type="project" value="InterPro"/>
</dbReference>
<reference evidence="8 9" key="1">
    <citation type="journal article" date="2017" name="Curr. Biol.">
        <title>Genome architecture and evolution of a unichromosomal asexual nematode.</title>
        <authorList>
            <person name="Fradin H."/>
            <person name="Zegar C."/>
            <person name="Gutwein M."/>
            <person name="Lucas J."/>
            <person name="Kovtun M."/>
            <person name="Corcoran D."/>
            <person name="Baugh L.R."/>
            <person name="Kiontke K."/>
            <person name="Gunsalus K."/>
            <person name="Fitch D.H."/>
            <person name="Piano F."/>
        </authorList>
    </citation>
    <scope>NUCLEOTIDE SEQUENCE [LARGE SCALE GENOMIC DNA]</scope>
    <source>
        <strain evidence="8">PF1309</strain>
    </source>
</reference>
<keyword evidence="4" id="KW-0378">Hydrolase</keyword>
<name>A0A2A2LIW3_9BILA</name>
<dbReference type="GO" id="GO:0006508">
    <property type="term" value="P:proteolysis"/>
    <property type="evidence" value="ECO:0007669"/>
    <property type="project" value="UniProtKB-KW"/>
</dbReference>
<keyword evidence="2" id="KW-0031">Aminopeptidase</keyword>
<dbReference type="SUPFAM" id="SSF53187">
    <property type="entry name" value="Zn-dependent exopeptidases"/>
    <property type="match status" value="1"/>
</dbReference>
<dbReference type="Gene3D" id="3.40.630.10">
    <property type="entry name" value="Zn peptidases"/>
    <property type="match status" value="1"/>
</dbReference>
<keyword evidence="3" id="KW-0645">Protease</keyword>
<evidence type="ECO:0000256" key="2">
    <source>
        <dbReference type="ARBA" id="ARBA00022438"/>
    </source>
</evidence>
<feature type="chain" id="PRO_5012652155" description="Cytosol aminopeptidase domain-containing protein" evidence="6">
    <location>
        <begin position="19"/>
        <end position="735"/>
    </location>
</feature>
<dbReference type="PANTHER" id="PTHR11963:SF48">
    <property type="entry name" value="DIPEPTIDASE B, ISOFORM A"/>
    <property type="match status" value="1"/>
</dbReference>